<sequence>MQEQSSRNLLVCLTPLQMLIASKIVEQNPTSYDVLCLSYNENEKYDYYFNKLSLVCENSYRFIVYSENKIYRIFDFVRFKFYLFKILKNKYSKIYLASIDNPFFHLLLSVVKKDQVLTFDDGTANIYQESNYYNYQDKSMLQTVILNFLGNKYSTKKVIDESQKHFSIYKGYKNIIDNTSYISIISINKMLLADKKIKIFLGQPFHDLKGGDSEKILSFIKKIGVEYYFPHPREKKRYDGINYIESPLIFEDYILNLLTEGYLVELYTVLSTAALNVASLKNIEIIVLYDESLGRNYNEFYKLFETIDCKILNF</sequence>
<protein>
    <recommendedName>
        <fullName evidence="3">CMP-N-acetylneuraminate-beta-galactosamide-alpha-2, 3-sialyltransferase</fullName>
    </recommendedName>
</protein>
<evidence type="ECO:0008006" key="3">
    <source>
        <dbReference type="Google" id="ProtNLM"/>
    </source>
</evidence>
<dbReference type="OrthoDB" id="2339372at2"/>
<dbReference type="Gene3D" id="3.30.370.20">
    <property type="match status" value="1"/>
</dbReference>
<dbReference type="Pfam" id="PF07922">
    <property type="entry name" value="Glyco_transf_52"/>
    <property type="match status" value="1"/>
</dbReference>
<comment type="caution">
    <text evidence="1">The sequence shown here is derived from an EMBL/GenBank/DDBJ whole genome shotgun (WGS) entry which is preliminary data.</text>
</comment>
<dbReference type="PATRIC" id="fig|1217689.3.peg.956"/>
<dbReference type="InterPro" id="IPR012477">
    <property type="entry name" value="Glyco_transf_52"/>
</dbReference>
<organism evidence="1 2">
    <name type="scientific">Acinetobacter lactucae</name>
    <dbReference type="NCBI Taxonomy" id="1785128"/>
    <lineage>
        <taxon>Bacteria</taxon>
        <taxon>Pseudomonadati</taxon>
        <taxon>Pseudomonadota</taxon>
        <taxon>Gammaproteobacteria</taxon>
        <taxon>Moraxellales</taxon>
        <taxon>Moraxellaceae</taxon>
        <taxon>Acinetobacter</taxon>
        <taxon>Acinetobacter calcoaceticus/baumannii complex</taxon>
    </lineage>
</organism>
<name>R8YZT9_9GAMM</name>
<evidence type="ECO:0000313" key="1">
    <source>
        <dbReference type="EMBL" id="EOQ74854.1"/>
    </source>
</evidence>
<dbReference type="Proteomes" id="UP000013986">
    <property type="component" value="Unassembled WGS sequence"/>
</dbReference>
<dbReference type="RefSeq" id="WP_016143972.1">
    <property type="nucleotide sequence ID" value="NZ_KB976991.1"/>
</dbReference>
<accession>R8YZT9</accession>
<dbReference type="AlphaFoldDB" id="R8YZT9"/>
<gene>
    <name evidence="1" type="ORF">F929_00973</name>
</gene>
<evidence type="ECO:0000313" key="2">
    <source>
        <dbReference type="Proteomes" id="UP000013986"/>
    </source>
</evidence>
<dbReference type="EMBL" id="APQO01000004">
    <property type="protein sequence ID" value="EOQ74854.1"/>
    <property type="molecule type" value="Genomic_DNA"/>
</dbReference>
<dbReference type="HOGENOM" id="CLU_076077_0_0_6"/>
<proteinExistence type="predicted"/>
<reference evidence="1 2" key="1">
    <citation type="submission" date="2013-02" db="EMBL/GenBank/DDBJ databases">
        <title>The Genome Sequence of Acinetobacter pittii ANC 4052.</title>
        <authorList>
            <consortium name="The Broad Institute Genome Sequencing Platform"/>
            <consortium name="The Broad Institute Genome Sequencing Center for Infectious Disease"/>
            <person name="Cerqueira G."/>
            <person name="Feldgarden M."/>
            <person name="Courvalin P."/>
            <person name="Perichon B."/>
            <person name="Grillot-Courvalin C."/>
            <person name="Clermont D."/>
            <person name="Rocha E."/>
            <person name="Yoon E.-J."/>
            <person name="Nemec A."/>
            <person name="Walker B."/>
            <person name="Young S.K."/>
            <person name="Zeng Q."/>
            <person name="Gargeya S."/>
            <person name="Fitzgerald M."/>
            <person name="Haas B."/>
            <person name="Abouelleil A."/>
            <person name="Alvarado L."/>
            <person name="Arachchi H.M."/>
            <person name="Berlin A.M."/>
            <person name="Chapman S.B."/>
            <person name="Dewar J."/>
            <person name="Goldberg J."/>
            <person name="Griggs A."/>
            <person name="Gujja S."/>
            <person name="Hansen M."/>
            <person name="Howarth C."/>
            <person name="Imamovic A."/>
            <person name="Larimer J."/>
            <person name="McCowan C."/>
            <person name="Murphy C."/>
            <person name="Neiman D."/>
            <person name="Pearson M."/>
            <person name="Priest M."/>
            <person name="Roberts A."/>
            <person name="Saif S."/>
            <person name="Shea T."/>
            <person name="Sisk P."/>
            <person name="Sykes S."/>
            <person name="Wortman J."/>
            <person name="Nusbaum C."/>
            <person name="Birren B."/>
        </authorList>
    </citation>
    <scope>NUCLEOTIDE SEQUENCE [LARGE SCALE GENOMIC DNA]</scope>
    <source>
        <strain evidence="1 2">ANC 4052</strain>
    </source>
</reference>